<dbReference type="PANTHER" id="PTHR23402:SF1">
    <property type="entry name" value="PYROGLUTAMYL-PEPTIDASE I"/>
    <property type="match status" value="1"/>
</dbReference>
<dbReference type="Gene3D" id="3.40.630.20">
    <property type="entry name" value="Peptidase C15, pyroglutamyl peptidase I-like"/>
    <property type="match status" value="1"/>
</dbReference>
<dbReference type="AlphaFoldDB" id="Q2LGK5"/>
<organism evidence="5">
    <name type="scientific">Musa acuminata</name>
    <name type="common">Banana</name>
    <name type="synonym">Musa cavendishii</name>
    <dbReference type="NCBI Taxonomy" id="4641"/>
    <lineage>
        <taxon>Eukaryota</taxon>
        <taxon>Viridiplantae</taxon>
        <taxon>Streptophyta</taxon>
        <taxon>Embryophyta</taxon>
        <taxon>Tracheophyta</taxon>
        <taxon>Spermatophyta</taxon>
        <taxon>Magnoliopsida</taxon>
        <taxon>Liliopsida</taxon>
        <taxon>Zingiberales</taxon>
        <taxon>Musaceae</taxon>
        <taxon>Musa</taxon>
    </lineage>
</organism>
<dbReference type="EMBL" id="DQ317312">
    <property type="protein sequence ID" value="ABC60337.1"/>
    <property type="molecule type" value="mRNA"/>
</dbReference>
<proteinExistence type="evidence at transcript level"/>
<reference evidence="5" key="1">
    <citation type="submission" date="2005-11" db="EMBL/GenBank/DDBJ databases">
        <title>Identification and initial characterization of banana genes expressed in compatible and incompatible interactions with Fusarium oxysporum f.sp. cubense.</title>
        <authorList>
            <person name="Forsyth L.M."/>
            <person name="Aitken E.A.B."/>
        </authorList>
    </citation>
    <scope>NUCLEOTIDE SEQUENCE</scope>
    <source>
        <tissue evidence="5">Infected roots</tissue>
    </source>
</reference>
<dbReference type="GO" id="GO:0008234">
    <property type="term" value="F:cysteine-type peptidase activity"/>
    <property type="evidence" value="ECO:0007669"/>
    <property type="project" value="UniProtKB-KW"/>
</dbReference>
<keyword evidence="2" id="KW-0645">Protease</keyword>
<sequence length="136" mass="14799">MGSEGPSTVTIHVTGFKKFHGESENPTDIFVTTQRGFVQKKISPEAFALDICYFLDTWGEGALPPLQKIFHSAVAGKKKKTPRGAQILWLPLGKNRGATGFAIENQTLNEAPFLCPEDRGGKPQKFAFAPARAPAQ</sequence>
<keyword evidence="4" id="KW-0788">Thiol protease</keyword>
<evidence type="ECO:0000256" key="3">
    <source>
        <dbReference type="ARBA" id="ARBA00022801"/>
    </source>
</evidence>
<accession>Q2LGK5</accession>
<dbReference type="SUPFAM" id="SSF53182">
    <property type="entry name" value="Pyrrolidone carboxyl peptidase (pyroglutamate aminopeptidase)"/>
    <property type="match status" value="1"/>
</dbReference>
<keyword evidence="3" id="KW-0378">Hydrolase</keyword>
<name>Q2LGK5_MUSAC</name>
<comment type="similarity">
    <text evidence="1">Belongs to the peptidase C15 family.</text>
</comment>
<evidence type="ECO:0000256" key="2">
    <source>
        <dbReference type="ARBA" id="ARBA00022670"/>
    </source>
</evidence>
<feature type="non-terminal residue" evidence="5">
    <location>
        <position position="136"/>
    </location>
</feature>
<dbReference type="InterPro" id="IPR016125">
    <property type="entry name" value="Peptidase_C15-like"/>
</dbReference>
<protein>
    <submittedName>
        <fullName evidence="5">Putative pyrrolidone carboxyl peptidase</fullName>
    </submittedName>
</protein>
<dbReference type="PANTHER" id="PTHR23402">
    <property type="entry name" value="PROTEASE FAMILY C15 PYROGLUTAMYL-PEPTIDASE I-RELATED"/>
    <property type="match status" value="1"/>
</dbReference>
<evidence type="ECO:0000256" key="4">
    <source>
        <dbReference type="ARBA" id="ARBA00022807"/>
    </source>
</evidence>
<dbReference type="MEROPS" id="C15.A02"/>
<dbReference type="InterPro" id="IPR036440">
    <property type="entry name" value="Peptidase_C15-like_sf"/>
</dbReference>
<evidence type="ECO:0000256" key="1">
    <source>
        <dbReference type="ARBA" id="ARBA00006641"/>
    </source>
</evidence>
<evidence type="ECO:0000313" key="5">
    <source>
        <dbReference type="EMBL" id="ABC60337.1"/>
    </source>
</evidence>
<dbReference type="GO" id="GO:0006508">
    <property type="term" value="P:proteolysis"/>
    <property type="evidence" value="ECO:0007669"/>
    <property type="project" value="UniProtKB-KW"/>
</dbReference>